<dbReference type="EMBL" id="CP000617">
    <property type="protein sequence ID" value="ABO59903.1"/>
    <property type="molecule type" value="Genomic_DNA"/>
</dbReference>
<dbReference type="AlphaFoldDB" id="A4JUF0"/>
<accession>A4JUF0</accession>
<evidence type="ECO:0000313" key="1">
    <source>
        <dbReference type="EMBL" id="ABO59903.1"/>
    </source>
</evidence>
<dbReference type="Proteomes" id="UP000002287">
    <property type="component" value="Plasmid pBVIE01"/>
</dbReference>
<organism evidence="1 2">
    <name type="scientific">Burkholderia vietnamiensis (strain G4 / LMG 22486)</name>
    <name type="common">Burkholderia cepacia (strain R1808)</name>
    <dbReference type="NCBI Taxonomy" id="269482"/>
    <lineage>
        <taxon>Bacteria</taxon>
        <taxon>Pseudomonadati</taxon>
        <taxon>Pseudomonadota</taxon>
        <taxon>Betaproteobacteria</taxon>
        <taxon>Burkholderiales</taxon>
        <taxon>Burkholderiaceae</taxon>
        <taxon>Burkholderia</taxon>
        <taxon>Burkholderia cepacia complex</taxon>
    </lineage>
</organism>
<evidence type="ECO:0000313" key="2">
    <source>
        <dbReference type="Proteomes" id="UP000002287"/>
    </source>
</evidence>
<sequence length="137" mass="14736">MLISDAHTGRCSAYPERQGYQKENALKVAQIGTVGDLAEVRATRIHADGRKENFELALAITPDMVRSGGRFHNGAALTARGDRIRLTDFEREFIEYSVNEGGVLASSTSDGVVSPAEPVFHFAVITIGGREIGAMAT</sequence>
<gene>
    <name evidence="1" type="ordered locus">Bcep1808_7017</name>
</gene>
<proteinExistence type="predicted"/>
<name>A4JUF0_BURVG</name>
<reference evidence="1 2" key="1">
    <citation type="submission" date="2007-03" db="EMBL/GenBank/DDBJ databases">
        <title>Complete sequence of plasmid pBVIE01 of Burkholderia vietnamiensis G4.</title>
        <authorList>
            <consortium name="US DOE Joint Genome Institute"/>
            <person name="Copeland A."/>
            <person name="Lucas S."/>
            <person name="Lapidus A."/>
            <person name="Barry K."/>
            <person name="Detter J.C."/>
            <person name="Glavina del Rio T."/>
            <person name="Hammon N."/>
            <person name="Israni S."/>
            <person name="Dalin E."/>
            <person name="Tice H."/>
            <person name="Pitluck S."/>
            <person name="Chain P."/>
            <person name="Malfatti S."/>
            <person name="Shin M."/>
            <person name="Vergez L."/>
            <person name="Schmutz J."/>
            <person name="Larimer F."/>
            <person name="Land M."/>
            <person name="Hauser L."/>
            <person name="Kyrpides N."/>
            <person name="Tiedje J."/>
            <person name="Richardson P."/>
        </authorList>
    </citation>
    <scope>NUCLEOTIDE SEQUENCE [LARGE SCALE GENOMIC DNA]</scope>
    <source>
        <strain evidence="2">G4 / LMG 22486</strain>
        <plasmid evidence="1 2">pBVIE01</plasmid>
    </source>
</reference>
<dbReference type="KEGG" id="bvi:Bcep1808_7017"/>
<geneLocation type="plasmid" evidence="1 2">
    <name>pBVIE01</name>
</geneLocation>
<dbReference type="HOGENOM" id="CLU_1923629_0_0_4"/>
<keyword evidence="1" id="KW-0614">Plasmid</keyword>
<protein>
    <submittedName>
        <fullName evidence="1">Uncharacterized protein</fullName>
    </submittedName>
</protein>